<dbReference type="CDD" id="cd00038">
    <property type="entry name" value="CAP_ED"/>
    <property type="match status" value="1"/>
</dbReference>
<evidence type="ECO:0000256" key="3">
    <source>
        <dbReference type="SAM" id="Phobius"/>
    </source>
</evidence>
<feature type="transmembrane region" description="Helical" evidence="3">
    <location>
        <begin position="170"/>
        <end position="193"/>
    </location>
</feature>
<dbReference type="InterPro" id="IPR018490">
    <property type="entry name" value="cNMP-bd_dom_sf"/>
</dbReference>
<keyword evidence="3" id="KW-1133">Transmembrane helix</keyword>
<dbReference type="AlphaFoldDB" id="A0A8T0RC31"/>
<feature type="transmembrane region" description="Helical" evidence="3">
    <location>
        <begin position="107"/>
        <end position="125"/>
    </location>
</feature>
<dbReference type="GO" id="GO:0034220">
    <property type="term" value="P:monoatomic ion transmembrane transport"/>
    <property type="evidence" value="ECO:0007669"/>
    <property type="project" value="UniProtKB-KW"/>
</dbReference>
<organism evidence="5 6">
    <name type="scientific">Panicum virgatum</name>
    <name type="common">Blackwell switchgrass</name>
    <dbReference type="NCBI Taxonomy" id="38727"/>
    <lineage>
        <taxon>Eukaryota</taxon>
        <taxon>Viridiplantae</taxon>
        <taxon>Streptophyta</taxon>
        <taxon>Embryophyta</taxon>
        <taxon>Tracheophyta</taxon>
        <taxon>Spermatophyta</taxon>
        <taxon>Magnoliopsida</taxon>
        <taxon>Liliopsida</taxon>
        <taxon>Poales</taxon>
        <taxon>Poaceae</taxon>
        <taxon>PACMAD clade</taxon>
        <taxon>Panicoideae</taxon>
        <taxon>Panicodae</taxon>
        <taxon>Paniceae</taxon>
        <taxon>Panicinae</taxon>
        <taxon>Panicum</taxon>
        <taxon>Panicum sect. Hiantes</taxon>
    </lineage>
</organism>
<feature type="domain" description="Cyclic nucleotide-binding" evidence="4">
    <location>
        <begin position="226"/>
        <end position="300"/>
    </location>
</feature>
<protein>
    <recommendedName>
        <fullName evidence="4">Cyclic nucleotide-binding domain-containing protein</fullName>
    </recommendedName>
</protein>
<keyword evidence="1" id="KW-1071">Ligand-gated ion channel</keyword>
<keyword evidence="3" id="KW-0812">Transmembrane</keyword>
<gene>
    <name evidence="5" type="ORF">PVAP13_6KG172212</name>
</gene>
<name>A0A8T0RC31_PANVG</name>
<feature type="transmembrane region" description="Helical" evidence="3">
    <location>
        <begin position="75"/>
        <end position="95"/>
    </location>
</feature>
<accession>A0A8T0RC31</accession>
<dbReference type="PANTHER" id="PTHR45651">
    <property type="entry name" value="CYCLIC NUCLEOTIDE-GATED ION CHANNEL 15-RELATED-RELATED"/>
    <property type="match status" value="1"/>
</dbReference>
<feature type="transmembrane region" description="Helical" evidence="3">
    <location>
        <begin position="44"/>
        <end position="63"/>
    </location>
</feature>
<dbReference type="Gene3D" id="2.60.120.10">
    <property type="entry name" value="Jelly Rolls"/>
    <property type="match status" value="1"/>
</dbReference>
<dbReference type="Proteomes" id="UP000823388">
    <property type="component" value="Chromosome 6K"/>
</dbReference>
<dbReference type="SUPFAM" id="SSF51206">
    <property type="entry name" value="cAMP-binding domain-like"/>
    <property type="match status" value="1"/>
</dbReference>
<evidence type="ECO:0000259" key="4">
    <source>
        <dbReference type="PROSITE" id="PS50042"/>
    </source>
</evidence>
<keyword evidence="3" id="KW-0472">Membrane</keyword>
<dbReference type="PROSITE" id="PS50042">
    <property type="entry name" value="CNMP_BINDING_3"/>
    <property type="match status" value="1"/>
</dbReference>
<dbReference type="InterPro" id="IPR014710">
    <property type="entry name" value="RmlC-like_jellyroll"/>
</dbReference>
<evidence type="ECO:0000313" key="5">
    <source>
        <dbReference type="EMBL" id="KAG2582786.1"/>
    </source>
</evidence>
<evidence type="ECO:0000256" key="2">
    <source>
        <dbReference type="ARBA" id="ARBA00023303"/>
    </source>
</evidence>
<dbReference type="PANTHER" id="PTHR45651:SF24">
    <property type="entry name" value="OS08G0254600 PROTEIN"/>
    <property type="match status" value="1"/>
</dbReference>
<dbReference type="GO" id="GO:0016020">
    <property type="term" value="C:membrane"/>
    <property type="evidence" value="ECO:0007669"/>
    <property type="project" value="UniProtKB-SubCell"/>
</dbReference>
<evidence type="ECO:0000256" key="1">
    <source>
        <dbReference type="ARBA" id="ARBA00023286"/>
    </source>
</evidence>
<comment type="caution">
    <text evidence="5">The sequence shown here is derived from an EMBL/GenBank/DDBJ whole genome shotgun (WGS) entry which is preliminary data.</text>
</comment>
<reference evidence="5" key="1">
    <citation type="submission" date="2020-05" db="EMBL/GenBank/DDBJ databases">
        <title>WGS assembly of Panicum virgatum.</title>
        <authorList>
            <person name="Lovell J.T."/>
            <person name="Jenkins J."/>
            <person name="Shu S."/>
            <person name="Juenger T.E."/>
            <person name="Schmutz J."/>
        </authorList>
    </citation>
    <scope>NUCLEOTIDE SEQUENCE</scope>
    <source>
        <strain evidence="5">AP13</strain>
    </source>
</reference>
<dbReference type="InterPro" id="IPR000595">
    <property type="entry name" value="cNMP-bd_dom"/>
</dbReference>
<keyword evidence="6" id="KW-1185">Reference proteome</keyword>
<keyword evidence="2" id="KW-0407">Ion channel</keyword>
<evidence type="ECO:0000313" key="6">
    <source>
        <dbReference type="Proteomes" id="UP000823388"/>
    </source>
</evidence>
<proteinExistence type="predicted"/>
<keyword evidence="1" id="KW-0813">Transport</keyword>
<sequence>MFFVVHIATRFFTAYIDPGSIMLGKGELVTDPKRIAYRYIRTNFFIDLAAALPVPQILVWAILPSLSFRYIDTFLFLIILVQSAVRLYIVIQLSVDIIRTVGFLTKNGWTGSIYNLFLYLVASHLDVKNTFLHGMQQITHTNEFRLFTMFAKELTYGNPLETSSYIGENLFAIGLTLLSIGLFAQLIGSMMILMRKSKCPQFMEYKWIATQGVEQDSILKQLPVPLFSAMDHQLLDVICERMNYLLCTEGTHIIRKGEPVKVMKFIFRGKLESCTTDGGKKDIFKSTILKPGDFWSEELLTWALLPSSGDSYPLSTRTFVASTFRIIHSKHLQHIFRFYSHQWRTWAARFIQSAWRRHISRQKTAERGLSSRWKSFFSLIDDNATEERRQNMEGSSSSRSQAAEFPFSKIATIFLKAQNDRPEPNFSIGDHPN</sequence>
<keyword evidence="1" id="KW-0406">Ion transport</keyword>
<dbReference type="EMBL" id="CM029047">
    <property type="protein sequence ID" value="KAG2582786.1"/>
    <property type="molecule type" value="Genomic_DNA"/>
</dbReference>